<proteinExistence type="predicted"/>
<dbReference type="AlphaFoldDB" id="A0A7R9I338"/>
<protein>
    <submittedName>
        <fullName evidence="1">Uncharacterized protein</fullName>
    </submittedName>
</protein>
<sequence length="648" mass="75656">MITEDGWCPGHAVRCARVNPGISGHSIWSSKWALQTYGFYNIMQDLMEHKTLYGEISECMMLAEDLFGQKNKDILELCKLVQSRHFDMTDISQIRKQIHSDLLSLSLPIRIFGIRSVISILNDFLRGVVKLREEIEFCYYEDDLRREGLSEEQTELKSFLDKGIASTEFFLSQFQINDIYDGTFHFKWNNSFEIQKNISEEKIQTYHNGTAKFLFKLRRFPNHCPNEKETLSIYSFKMRSIQLSLLGFQTYKMKSDGVYYNHFWRVMRLLTDQFYRVVFDVVNFQTDEMETHGQFMMEVLSNLKDHPFLSKQIKYDIKVTLAYYDENHIESLGLRSDLVKIYGPGLGNFVDPKSKTIGKLFEPKHFNSRIHMTCPDCKTLATKHSRGKGLNYKDVLHVTLWLYRKRSMSVDKRVQFLETERDLHILIKNIKPNHVKQNTLKQADLFLHNLILLLRTMFDVSALKMDAHLSSLIQLEHFLQLSFYNINHTIFIINSLLTTPLNRLPTWEFINVFAFLRNSTLATPEVMSDIDVVLPYLKEDINTFQVLLVMKREQEIHFLKIDAFRQSWPAFCGVNGTGQGLNISMEVSFLPIMRHLPEVQDGGVTLSPGGYAHITLKVLTKLNSVHKSIRNKLKVLLDRCTTFLHKTY</sequence>
<dbReference type="EMBL" id="OD566306">
    <property type="protein sequence ID" value="CAD7443738.1"/>
    <property type="molecule type" value="Genomic_DNA"/>
</dbReference>
<gene>
    <name evidence="1" type="ORF">TBIB3V08_LOCUS6137</name>
</gene>
<organism evidence="1">
    <name type="scientific">Timema bartmani</name>
    <dbReference type="NCBI Taxonomy" id="61472"/>
    <lineage>
        <taxon>Eukaryota</taxon>
        <taxon>Metazoa</taxon>
        <taxon>Ecdysozoa</taxon>
        <taxon>Arthropoda</taxon>
        <taxon>Hexapoda</taxon>
        <taxon>Insecta</taxon>
        <taxon>Pterygota</taxon>
        <taxon>Neoptera</taxon>
        <taxon>Polyneoptera</taxon>
        <taxon>Phasmatodea</taxon>
        <taxon>Timematodea</taxon>
        <taxon>Timematoidea</taxon>
        <taxon>Timematidae</taxon>
        <taxon>Timema</taxon>
    </lineage>
</organism>
<accession>A0A7R9I338</accession>
<name>A0A7R9I338_9NEOP</name>
<evidence type="ECO:0000313" key="1">
    <source>
        <dbReference type="EMBL" id="CAD7443738.1"/>
    </source>
</evidence>
<reference evidence="1" key="1">
    <citation type="submission" date="2020-11" db="EMBL/GenBank/DDBJ databases">
        <authorList>
            <person name="Tran Van P."/>
        </authorList>
    </citation>
    <scope>NUCLEOTIDE SEQUENCE</scope>
</reference>